<dbReference type="InterPro" id="IPR036397">
    <property type="entry name" value="RNaseH_sf"/>
</dbReference>
<keyword evidence="1" id="KW-0472">Membrane</keyword>
<dbReference type="Proteomes" id="UP001176940">
    <property type="component" value="Unassembled WGS sequence"/>
</dbReference>
<feature type="transmembrane region" description="Helical" evidence="1">
    <location>
        <begin position="141"/>
        <end position="167"/>
    </location>
</feature>
<gene>
    <name evidence="4" type="ORF">RIMI_LOCUS13647973</name>
</gene>
<dbReference type="SUPFAM" id="SSF46689">
    <property type="entry name" value="Homeodomain-like"/>
    <property type="match status" value="1"/>
</dbReference>
<dbReference type="PANTHER" id="PTHR47224">
    <property type="entry name" value="TRANSMEMBRANE PROTEIN 25"/>
    <property type="match status" value="1"/>
</dbReference>
<comment type="caution">
    <text evidence="4">The sequence shown here is derived from an EMBL/GenBank/DDBJ whole genome shotgun (WGS) entry which is preliminary data.</text>
</comment>
<evidence type="ECO:0000259" key="3">
    <source>
        <dbReference type="Pfam" id="PF13358"/>
    </source>
</evidence>
<organism evidence="4 5">
    <name type="scientific">Ranitomeya imitator</name>
    <name type="common">mimic poison frog</name>
    <dbReference type="NCBI Taxonomy" id="111125"/>
    <lineage>
        <taxon>Eukaryota</taxon>
        <taxon>Metazoa</taxon>
        <taxon>Chordata</taxon>
        <taxon>Craniata</taxon>
        <taxon>Vertebrata</taxon>
        <taxon>Euteleostomi</taxon>
        <taxon>Amphibia</taxon>
        <taxon>Batrachia</taxon>
        <taxon>Anura</taxon>
        <taxon>Neobatrachia</taxon>
        <taxon>Hyloidea</taxon>
        <taxon>Dendrobatidae</taxon>
        <taxon>Dendrobatinae</taxon>
        <taxon>Ranitomeya</taxon>
    </lineage>
</organism>
<name>A0ABN9LVK0_9NEOB</name>
<keyword evidence="5" id="KW-1185">Reference proteome</keyword>
<protein>
    <recommendedName>
        <fullName evidence="6">Transposase</fullName>
    </recommendedName>
</protein>
<evidence type="ECO:0000313" key="4">
    <source>
        <dbReference type="EMBL" id="CAJ0951890.1"/>
    </source>
</evidence>
<evidence type="ECO:0008006" key="6">
    <source>
        <dbReference type="Google" id="ProtNLM"/>
    </source>
</evidence>
<dbReference type="PANTHER" id="PTHR47224:SF1">
    <property type="entry name" value="TRANSMEMBRANE PROTEIN 25"/>
    <property type="match status" value="1"/>
</dbReference>
<reference evidence="4" key="1">
    <citation type="submission" date="2023-07" db="EMBL/GenBank/DDBJ databases">
        <authorList>
            <person name="Stuckert A."/>
        </authorList>
    </citation>
    <scope>NUCLEOTIDE SEQUENCE</scope>
</reference>
<dbReference type="InterPro" id="IPR038717">
    <property type="entry name" value="Tc1-like_DDE_dom"/>
</dbReference>
<proteinExistence type="predicted"/>
<evidence type="ECO:0000313" key="5">
    <source>
        <dbReference type="Proteomes" id="UP001176940"/>
    </source>
</evidence>
<dbReference type="InterPro" id="IPR042864">
    <property type="entry name" value="TMEM25"/>
</dbReference>
<sequence length="472" mass="53869">MQDNARPHVAGVSQQFLQDEGIEAMDWPACSPDLNPIEHIWDIMSRTIHQFPPDSPVSTPHVSGLSLLLLLVIQNQPPSGFPLRDQDGRFFTNSSRFLLLDTRSIDGNGSLRVKVNTKQSEVSHTSVTPADLLSVRVELPLVLLIGAGSALIAGILLVNILVCCLVLKKKRIRYHMGNQLTLRFFKVAIFCFDDCFAHSWHSLDELQEVVTRNGFHFTVAKTIKRYKETGSHEDRPRKGRPRVTSASEDKFIRVTSLRNHRLTAAQIRDQVNATQSSSSRHISTTTVKRRLCAAGLHGKIAARKPLLRTGNKQKRLVWAEEHKEWTLDQWKSVLWFDESKFEIFGSNNRVFMRRRKGEWMDSTCLVPTDNDPKHTSRLCKGYLTKKESDGVLHQMTWPLQSPDLNPIEMVWGELDHRVKAKGPTSAKHLWELLQDCWKTISGDYLLKLIKRMQRVCKAVIKAKGGYFEEPRI</sequence>
<feature type="domain" description="Tc1-like transposase DDE" evidence="3">
    <location>
        <begin position="3"/>
        <end position="50"/>
    </location>
</feature>
<feature type="domain" description="Transposase Tc1-like" evidence="2">
    <location>
        <begin position="268"/>
        <end position="323"/>
    </location>
</feature>
<dbReference type="EMBL" id="CAUEEQ010034026">
    <property type="protein sequence ID" value="CAJ0951890.1"/>
    <property type="molecule type" value="Genomic_DNA"/>
</dbReference>
<dbReference type="InterPro" id="IPR002492">
    <property type="entry name" value="Transposase_Tc1-like"/>
</dbReference>
<dbReference type="Pfam" id="PF01498">
    <property type="entry name" value="HTH_Tnp_Tc3_2"/>
    <property type="match status" value="1"/>
</dbReference>
<keyword evidence="1" id="KW-0812">Transmembrane</keyword>
<dbReference type="Pfam" id="PF13358">
    <property type="entry name" value="DDE_3"/>
    <property type="match status" value="1"/>
</dbReference>
<evidence type="ECO:0000256" key="1">
    <source>
        <dbReference type="SAM" id="Phobius"/>
    </source>
</evidence>
<dbReference type="Gene3D" id="3.30.420.10">
    <property type="entry name" value="Ribonuclease H-like superfamily/Ribonuclease H"/>
    <property type="match status" value="3"/>
</dbReference>
<evidence type="ECO:0000259" key="2">
    <source>
        <dbReference type="Pfam" id="PF01498"/>
    </source>
</evidence>
<keyword evidence="1" id="KW-1133">Transmembrane helix</keyword>
<dbReference type="InterPro" id="IPR009057">
    <property type="entry name" value="Homeodomain-like_sf"/>
</dbReference>
<accession>A0ABN9LVK0</accession>